<dbReference type="InterPro" id="IPR001431">
    <property type="entry name" value="Pept_M16_Zn_BS"/>
</dbReference>
<evidence type="ECO:0000256" key="2">
    <source>
        <dbReference type="ARBA" id="ARBA00007261"/>
    </source>
</evidence>
<dbReference type="AlphaFoldDB" id="A0A1P8KND8"/>
<dbReference type="GO" id="GO:0006508">
    <property type="term" value="P:proteolysis"/>
    <property type="evidence" value="ECO:0007669"/>
    <property type="project" value="InterPro"/>
</dbReference>
<dbReference type="Pfam" id="PF05193">
    <property type="entry name" value="Peptidase_M16_C"/>
    <property type="match status" value="1"/>
</dbReference>
<dbReference type="EMBL" id="CP019070">
    <property type="protein sequence ID" value="APW66071.1"/>
    <property type="molecule type" value="Genomic_DNA"/>
</dbReference>
<keyword evidence="7" id="KW-1185">Reference proteome</keyword>
<dbReference type="KEGG" id="alp:LPB137_09480"/>
<dbReference type="GO" id="GO:0004222">
    <property type="term" value="F:metalloendopeptidase activity"/>
    <property type="evidence" value="ECO:0007669"/>
    <property type="project" value="InterPro"/>
</dbReference>
<dbReference type="Pfam" id="PF00675">
    <property type="entry name" value="Peptidase_M16"/>
    <property type="match status" value="1"/>
</dbReference>
<accession>A0A1P8KND8</accession>
<dbReference type="Proteomes" id="UP000186074">
    <property type="component" value="Chromosome"/>
</dbReference>
<comment type="similarity">
    <text evidence="2 3">Belongs to the peptidase M16 family.</text>
</comment>
<comment type="cofactor">
    <cofactor evidence="1">
        <name>Zn(2+)</name>
        <dbReference type="ChEBI" id="CHEBI:29105"/>
    </cofactor>
</comment>
<dbReference type="InterPro" id="IPR007863">
    <property type="entry name" value="Peptidase_M16_C"/>
</dbReference>
<organism evidence="6 7">
    <name type="scientific">Poseidonibacter parvus</name>
    <dbReference type="NCBI Taxonomy" id="1850254"/>
    <lineage>
        <taxon>Bacteria</taxon>
        <taxon>Pseudomonadati</taxon>
        <taxon>Campylobacterota</taxon>
        <taxon>Epsilonproteobacteria</taxon>
        <taxon>Campylobacterales</taxon>
        <taxon>Arcobacteraceae</taxon>
        <taxon>Poseidonibacter</taxon>
    </lineage>
</organism>
<sequence length="448" mass="51276">MNLIKSTKTKKTLLFFLVSLFIITGELMANSLPKYYTKTLENGLQIVAIPMKNGSNVVSTDIYYKVGSRDEKMGKSGIAHMLEHLNFKSTKNLKSGEFDEIVKGFGGVNNASTGFDFTHYYIKSASKNMDKSLDLFADLMENLTLKDEEFQPERDVVAEERRWRTDNNPMGYLQFRLFNNAYIYHPYHWTPIGFMSDIRNWSIDDIRDFHSTYYQPKNAIIVVAGDIDKEEVFASSKKYFKDIKNKKEIPSKLHTVEPKQDGAKRVSILKDSAVEMLAITYHIPNFEHKDQAALSALSEFFSSGKSSILQKRLIDEKRLVNSVYAYNLELKDPGLFMFMAVANEGVKAKDIEKEILSIIDEVKKGEISKKDIEKIKINTKADFIFSLESSSSVSSLYGSYFVRGNIKPLLNYEEKIAKLTKKDLIKIANKYFTKDNSTTVILKPKKKK</sequence>
<dbReference type="InterPro" id="IPR050361">
    <property type="entry name" value="MPP/UQCRC_Complex"/>
</dbReference>
<dbReference type="InterPro" id="IPR011765">
    <property type="entry name" value="Pept_M16_N"/>
</dbReference>
<dbReference type="InterPro" id="IPR011249">
    <property type="entry name" value="Metalloenz_LuxS/M16"/>
</dbReference>
<dbReference type="PROSITE" id="PS00143">
    <property type="entry name" value="INSULINASE"/>
    <property type="match status" value="1"/>
</dbReference>
<protein>
    <submittedName>
        <fullName evidence="6">Peptidase M16</fullName>
    </submittedName>
</protein>
<feature type="domain" description="Peptidase M16 N-terminal" evidence="4">
    <location>
        <begin position="48"/>
        <end position="181"/>
    </location>
</feature>
<reference evidence="6 7" key="1">
    <citation type="submission" date="2017-01" db="EMBL/GenBank/DDBJ databases">
        <title>Genome sequencing of Arcobacter sp. LPB0137.</title>
        <authorList>
            <person name="Lee G.-W."/>
            <person name="Yi H."/>
        </authorList>
    </citation>
    <scope>NUCLEOTIDE SEQUENCE [LARGE SCALE GENOMIC DNA]</scope>
    <source>
        <strain evidence="6 7">LPB0137</strain>
    </source>
</reference>
<gene>
    <name evidence="6" type="ORF">LPB137_09480</name>
</gene>
<evidence type="ECO:0000313" key="6">
    <source>
        <dbReference type="EMBL" id="APW66071.1"/>
    </source>
</evidence>
<name>A0A1P8KND8_9BACT</name>
<dbReference type="STRING" id="1850254.LPB137_09480"/>
<proteinExistence type="inferred from homology"/>
<dbReference type="SUPFAM" id="SSF63411">
    <property type="entry name" value="LuxS/MPP-like metallohydrolase"/>
    <property type="match status" value="2"/>
</dbReference>
<dbReference type="Gene3D" id="3.30.830.10">
    <property type="entry name" value="Metalloenzyme, LuxS/M16 peptidase-like"/>
    <property type="match status" value="2"/>
</dbReference>
<evidence type="ECO:0000256" key="1">
    <source>
        <dbReference type="ARBA" id="ARBA00001947"/>
    </source>
</evidence>
<dbReference type="PANTHER" id="PTHR11851">
    <property type="entry name" value="METALLOPROTEASE"/>
    <property type="match status" value="1"/>
</dbReference>
<feature type="domain" description="Peptidase M16 C-terminal" evidence="5">
    <location>
        <begin position="201"/>
        <end position="377"/>
    </location>
</feature>
<evidence type="ECO:0000259" key="4">
    <source>
        <dbReference type="Pfam" id="PF00675"/>
    </source>
</evidence>
<evidence type="ECO:0000313" key="7">
    <source>
        <dbReference type="Proteomes" id="UP000186074"/>
    </source>
</evidence>
<evidence type="ECO:0000256" key="3">
    <source>
        <dbReference type="RuleBase" id="RU004447"/>
    </source>
</evidence>
<dbReference type="PANTHER" id="PTHR11851:SF49">
    <property type="entry name" value="MITOCHONDRIAL-PROCESSING PEPTIDASE SUBUNIT ALPHA"/>
    <property type="match status" value="1"/>
</dbReference>
<evidence type="ECO:0000259" key="5">
    <source>
        <dbReference type="Pfam" id="PF05193"/>
    </source>
</evidence>
<dbReference type="GO" id="GO:0046872">
    <property type="term" value="F:metal ion binding"/>
    <property type="evidence" value="ECO:0007669"/>
    <property type="project" value="InterPro"/>
</dbReference>